<feature type="active site" description="Schiff-base intermediate with substrate" evidence="4">
    <location>
        <position position="168"/>
    </location>
</feature>
<protein>
    <submittedName>
        <fullName evidence="6">Aldolase</fullName>
    </submittedName>
</protein>
<feature type="binding site" evidence="5">
    <location>
        <position position="213"/>
    </location>
    <ligand>
        <name>pyruvate</name>
        <dbReference type="ChEBI" id="CHEBI:15361"/>
    </ligand>
</feature>
<dbReference type="PANTHER" id="PTHR12128">
    <property type="entry name" value="DIHYDRODIPICOLINATE SYNTHASE"/>
    <property type="match status" value="1"/>
</dbReference>
<name>G3BB47_CANTC</name>
<evidence type="ECO:0000313" key="6">
    <source>
        <dbReference type="EMBL" id="EGV62137.1"/>
    </source>
</evidence>
<dbReference type="eggNOG" id="ENOG502RFPT">
    <property type="taxonomic scope" value="Eukaryota"/>
</dbReference>
<comment type="similarity">
    <text evidence="3">Belongs to the DapA family.</text>
</comment>
<dbReference type="CDD" id="cd00408">
    <property type="entry name" value="DHDPS-like"/>
    <property type="match status" value="1"/>
</dbReference>
<dbReference type="GO" id="GO:0008840">
    <property type="term" value="F:4-hydroxy-tetrahydrodipicolinate synthase activity"/>
    <property type="evidence" value="ECO:0007669"/>
    <property type="project" value="TreeGrafter"/>
</dbReference>
<reference evidence="6 7" key="1">
    <citation type="journal article" date="2011" name="Proc. Natl. Acad. Sci. U.S.A.">
        <title>Comparative genomics of xylose-fermenting fungi for enhanced biofuel production.</title>
        <authorList>
            <person name="Wohlbach D.J."/>
            <person name="Kuo A."/>
            <person name="Sato T.K."/>
            <person name="Potts K.M."/>
            <person name="Salamov A.A."/>
            <person name="LaButti K.M."/>
            <person name="Sun H."/>
            <person name="Clum A."/>
            <person name="Pangilinan J.L."/>
            <person name="Lindquist E.A."/>
            <person name="Lucas S."/>
            <person name="Lapidus A."/>
            <person name="Jin M."/>
            <person name="Gunawan C."/>
            <person name="Balan V."/>
            <person name="Dale B.E."/>
            <person name="Jeffries T.W."/>
            <person name="Zinkel R."/>
            <person name="Barry K.W."/>
            <person name="Grigoriev I.V."/>
            <person name="Gasch A.P."/>
        </authorList>
    </citation>
    <scope>NUCLEOTIDE SEQUENCE [LARGE SCALE GENOMIC DNA]</scope>
    <source>
        <strain evidence="7">ATCC 10573 / BCRC 21748 / CBS 615 / JCM 9827 / NBRC 10315 / NRRL Y-1498 / VKM Y-70</strain>
    </source>
</reference>
<sequence length="307" mass="33826">MTKSITEGVYVPIVTFYKKDGHTIDFDTQIKHAKFLKQNGIQGIVALGSTGENALLSQAERIELLSKLHQAVPDFEIIAGVQQHNIQDCLKSISDFKKAGASVAMVLPSFYYGPETSQQGLIDWFTEVADNSELPVILYVYPGVSNGLQTSPETIRTLAKHPNVIGCKCSHGDVHQYSRIGLDKEVEANNFKLLSGQGQLLLPLFAINGKGVIDALSGCFPKTFVKLFKLVSEGKYHEARELQYVAAEAEVLASQGGFLAIKRAIKEHLGLGESLVGRKPMNHALSDTQWESYKPMYELIKKTEESI</sequence>
<gene>
    <name evidence="6" type="ORF">CANTEDRAFT_125712</name>
</gene>
<evidence type="ECO:0000256" key="3">
    <source>
        <dbReference type="PIRNR" id="PIRNR001365"/>
    </source>
</evidence>
<feature type="binding site" evidence="5">
    <location>
        <position position="50"/>
    </location>
    <ligand>
        <name>pyruvate</name>
        <dbReference type="ChEBI" id="CHEBI:15361"/>
    </ligand>
</feature>
<dbReference type="PANTHER" id="PTHR12128:SF68">
    <property type="entry name" value="DIHYDRODIPICOLINATE SYNTHETASE"/>
    <property type="match status" value="1"/>
</dbReference>
<accession>G3BB47</accession>
<dbReference type="PIRSF" id="PIRSF001365">
    <property type="entry name" value="DHDPS"/>
    <property type="match status" value="1"/>
</dbReference>
<feature type="active site" description="Proton donor/acceptor" evidence="4">
    <location>
        <position position="139"/>
    </location>
</feature>
<evidence type="ECO:0000256" key="5">
    <source>
        <dbReference type="PIRSR" id="PIRSR001365-2"/>
    </source>
</evidence>
<keyword evidence="1 3" id="KW-0456">Lyase</keyword>
<proteinExistence type="inferred from homology"/>
<dbReference type="KEGG" id="cten:18249123"/>
<evidence type="ECO:0000256" key="4">
    <source>
        <dbReference type="PIRSR" id="PIRSR001365-1"/>
    </source>
</evidence>
<dbReference type="Pfam" id="PF00701">
    <property type="entry name" value="DHDPS"/>
    <property type="match status" value="1"/>
</dbReference>
<dbReference type="InterPro" id="IPR002220">
    <property type="entry name" value="DapA-like"/>
</dbReference>
<dbReference type="HOGENOM" id="CLU_049343_0_0_1"/>
<keyword evidence="7" id="KW-1185">Reference proteome</keyword>
<dbReference type="STRING" id="590646.G3BB47"/>
<dbReference type="GeneID" id="18249123"/>
<organism evidence="7">
    <name type="scientific">Candida tenuis (strain ATCC 10573 / BCRC 21748 / CBS 615 / JCM 9827 / NBRC 10315 / NRRL Y-1498 / VKM Y-70)</name>
    <name type="common">Yeast</name>
    <name type="synonym">Yamadazyma tenuis</name>
    <dbReference type="NCBI Taxonomy" id="590646"/>
    <lineage>
        <taxon>Eukaryota</taxon>
        <taxon>Fungi</taxon>
        <taxon>Dikarya</taxon>
        <taxon>Ascomycota</taxon>
        <taxon>Saccharomycotina</taxon>
        <taxon>Pichiomycetes</taxon>
        <taxon>Debaryomycetaceae</taxon>
        <taxon>Yamadazyma</taxon>
    </lineage>
</organism>
<dbReference type="OrthoDB" id="191315at2759"/>
<evidence type="ECO:0000313" key="7">
    <source>
        <dbReference type="Proteomes" id="UP000000707"/>
    </source>
</evidence>
<evidence type="ECO:0000256" key="1">
    <source>
        <dbReference type="ARBA" id="ARBA00023239"/>
    </source>
</evidence>
<dbReference type="AlphaFoldDB" id="G3BB47"/>
<keyword evidence="2" id="KW-0704">Schiff base</keyword>
<dbReference type="Gene3D" id="3.20.20.70">
    <property type="entry name" value="Aldolase class I"/>
    <property type="match status" value="1"/>
</dbReference>
<dbReference type="PRINTS" id="PR00146">
    <property type="entry name" value="DHPICSNTHASE"/>
</dbReference>
<dbReference type="EMBL" id="GL996527">
    <property type="protein sequence ID" value="EGV62137.1"/>
    <property type="molecule type" value="Genomic_DNA"/>
</dbReference>
<dbReference type="Proteomes" id="UP000000707">
    <property type="component" value="Unassembled WGS sequence"/>
</dbReference>
<evidence type="ECO:0000256" key="2">
    <source>
        <dbReference type="ARBA" id="ARBA00023270"/>
    </source>
</evidence>
<dbReference type="SMART" id="SM01130">
    <property type="entry name" value="DHDPS"/>
    <property type="match status" value="1"/>
</dbReference>
<dbReference type="PROSITE" id="PS00665">
    <property type="entry name" value="DHDPS_1"/>
    <property type="match status" value="1"/>
</dbReference>
<dbReference type="SUPFAM" id="SSF51569">
    <property type="entry name" value="Aldolase"/>
    <property type="match status" value="1"/>
</dbReference>
<dbReference type="InterPro" id="IPR013785">
    <property type="entry name" value="Aldolase_TIM"/>
</dbReference>
<dbReference type="RefSeq" id="XP_006688307.1">
    <property type="nucleotide sequence ID" value="XM_006688244.1"/>
</dbReference>
<dbReference type="InterPro" id="IPR020624">
    <property type="entry name" value="Schiff_base-form_aldolases_CS"/>
</dbReference>